<proteinExistence type="predicted"/>
<gene>
    <name evidence="1" type="primary">Acey_s0398.g726</name>
    <name evidence="1" type="ORF">Y032_0398g726</name>
</gene>
<dbReference type="Proteomes" id="UP000024635">
    <property type="component" value="Unassembled WGS sequence"/>
</dbReference>
<accession>A0A016RR29</accession>
<protein>
    <submittedName>
        <fullName evidence="1">Uncharacterized protein</fullName>
    </submittedName>
</protein>
<evidence type="ECO:0000313" key="2">
    <source>
        <dbReference type="Proteomes" id="UP000024635"/>
    </source>
</evidence>
<keyword evidence="2" id="KW-1185">Reference proteome</keyword>
<dbReference type="OrthoDB" id="5832188at2759"/>
<dbReference type="AlphaFoldDB" id="A0A016RR29"/>
<dbReference type="EMBL" id="JARK01001734">
    <property type="protein sequence ID" value="EYB80865.1"/>
    <property type="molecule type" value="Genomic_DNA"/>
</dbReference>
<comment type="caution">
    <text evidence="1">The sequence shown here is derived from an EMBL/GenBank/DDBJ whole genome shotgun (WGS) entry which is preliminary data.</text>
</comment>
<organism evidence="1 2">
    <name type="scientific">Ancylostoma ceylanicum</name>
    <dbReference type="NCBI Taxonomy" id="53326"/>
    <lineage>
        <taxon>Eukaryota</taxon>
        <taxon>Metazoa</taxon>
        <taxon>Ecdysozoa</taxon>
        <taxon>Nematoda</taxon>
        <taxon>Chromadorea</taxon>
        <taxon>Rhabditida</taxon>
        <taxon>Rhabditina</taxon>
        <taxon>Rhabditomorpha</taxon>
        <taxon>Strongyloidea</taxon>
        <taxon>Ancylostomatidae</taxon>
        <taxon>Ancylostomatinae</taxon>
        <taxon>Ancylostoma</taxon>
    </lineage>
</organism>
<name>A0A016RR29_9BILA</name>
<sequence length="131" mass="14866">MRKRWKQVILVASLAPMAERRSLLANLLNPLLELLFQPGERPLQAKISVYGSARTCLRSAYMEVQDKDQNESSSDWLSNGVVFGGGPASDPIVEVLNTRSYELSQCVSRDIVDLPKEHKWQLMWFPNCLMS</sequence>
<dbReference type="STRING" id="53326.A0A016RR29"/>
<reference evidence="2" key="1">
    <citation type="journal article" date="2015" name="Nat. Genet.">
        <title>The genome and transcriptome of the zoonotic hookworm Ancylostoma ceylanicum identify infection-specific gene families.</title>
        <authorList>
            <person name="Schwarz E.M."/>
            <person name="Hu Y."/>
            <person name="Antoshechkin I."/>
            <person name="Miller M.M."/>
            <person name="Sternberg P.W."/>
            <person name="Aroian R.V."/>
        </authorList>
    </citation>
    <scope>NUCLEOTIDE SEQUENCE</scope>
    <source>
        <strain evidence="2">HY135</strain>
    </source>
</reference>
<evidence type="ECO:0000313" key="1">
    <source>
        <dbReference type="EMBL" id="EYB80865.1"/>
    </source>
</evidence>